<feature type="compositionally biased region" description="Acidic residues" evidence="6">
    <location>
        <begin position="384"/>
        <end position="397"/>
    </location>
</feature>
<feature type="transmembrane region" description="Helical" evidence="7">
    <location>
        <begin position="325"/>
        <end position="351"/>
    </location>
</feature>
<comment type="similarity">
    <text evidence="2">Belongs to the autoinducer-2 exporter (AI-2E) (TC 2.A.86) family.</text>
</comment>
<evidence type="ECO:0000256" key="7">
    <source>
        <dbReference type="SAM" id="Phobius"/>
    </source>
</evidence>
<proteinExistence type="inferred from homology"/>
<feature type="transmembrane region" description="Helical" evidence="7">
    <location>
        <begin position="245"/>
        <end position="266"/>
    </location>
</feature>
<feature type="transmembrane region" description="Helical" evidence="7">
    <location>
        <begin position="82"/>
        <end position="102"/>
    </location>
</feature>
<dbReference type="PANTHER" id="PTHR21716:SF4">
    <property type="entry name" value="TRANSMEMBRANE PROTEIN 245"/>
    <property type="match status" value="1"/>
</dbReference>
<comment type="caution">
    <text evidence="8">The sequence shown here is derived from an EMBL/GenBank/DDBJ whole genome shotgun (WGS) entry which is preliminary data.</text>
</comment>
<feature type="transmembrane region" description="Helical" evidence="7">
    <location>
        <begin position="219"/>
        <end position="239"/>
    </location>
</feature>
<evidence type="ECO:0000256" key="2">
    <source>
        <dbReference type="ARBA" id="ARBA00009773"/>
    </source>
</evidence>
<dbReference type="Proteomes" id="UP001259659">
    <property type="component" value="Unassembled WGS sequence"/>
</dbReference>
<feature type="region of interest" description="Disordered" evidence="6">
    <location>
        <begin position="376"/>
        <end position="397"/>
    </location>
</feature>
<evidence type="ECO:0000313" key="8">
    <source>
        <dbReference type="EMBL" id="MDS0258947.1"/>
    </source>
</evidence>
<protein>
    <submittedName>
        <fullName evidence="8">AI-2E family transporter</fullName>
    </submittedName>
</protein>
<feature type="transmembrane region" description="Helical" evidence="7">
    <location>
        <begin position="287"/>
        <end position="305"/>
    </location>
</feature>
<comment type="subcellular location">
    <subcellularLocation>
        <location evidence="1">Membrane</location>
        <topology evidence="1">Multi-pass membrane protein</topology>
    </subcellularLocation>
</comment>
<dbReference type="InterPro" id="IPR002549">
    <property type="entry name" value="AI-2E-like"/>
</dbReference>
<evidence type="ECO:0000256" key="3">
    <source>
        <dbReference type="ARBA" id="ARBA00022692"/>
    </source>
</evidence>
<reference evidence="8 9" key="1">
    <citation type="submission" date="2022-06" db="EMBL/GenBank/DDBJ databases">
        <title>Haloarcula sp. a new haloarchaeum isolate from saline soil.</title>
        <authorList>
            <person name="Strakova D."/>
            <person name="Galisteo C."/>
            <person name="Sanchez-Porro C."/>
            <person name="Ventosa A."/>
        </authorList>
    </citation>
    <scope>NUCLEOTIDE SEQUENCE [LARGE SCALE GENOMIC DNA]</scope>
    <source>
        <strain evidence="8 9">S1CR25-12</strain>
    </source>
</reference>
<evidence type="ECO:0000256" key="5">
    <source>
        <dbReference type="ARBA" id="ARBA00023136"/>
    </source>
</evidence>
<organism evidence="8 9">
    <name type="scientific">Haloarcula saliterrae</name>
    <dbReference type="NCBI Taxonomy" id="2950534"/>
    <lineage>
        <taxon>Archaea</taxon>
        <taxon>Methanobacteriati</taxon>
        <taxon>Methanobacteriota</taxon>
        <taxon>Stenosarchaea group</taxon>
        <taxon>Halobacteria</taxon>
        <taxon>Halobacteriales</taxon>
        <taxon>Haloarculaceae</taxon>
        <taxon>Haloarcula</taxon>
    </lineage>
</organism>
<gene>
    <name evidence="8" type="ORF">NDI56_06025</name>
</gene>
<name>A0ABU2F9I9_9EURY</name>
<accession>A0ABU2F9I9</accession>
<evidence type="ECO:0000313" key="9">
    <source>
        <dbReference type="Proteomes" id="UP001259659"/>
    </source>
</evidence>
<keyword evidence="4 7" id="KW-1133">Transmembrane helix</keyword>
<feature type="transmembrane region" description="Helical" evidence="7">
    <location>
        <begin position="28"/>
        <end position="61"/>
    </location>
</feature>
<dbReference type="RefSeq" id="WP_310918533.1">
    <property type="nucleotide sequence ID" value="NZ_JAMQON010000001.1"/>
</dbReference>
<keyword evidence="5 7" id="KW-0472">Membrane</keyword>
<dbReference type="Pfam" id="PF01594">
    <property type="entry name" value="AI-2E_transport"/>
    <property type="match status" value="1"/>
</dbReference>
<sequence length="397" mass="42637">MGISRSNVGSDGGALSGNMAWLDSRSRVAWWAVAFVFGAITAWVVLTYVGTFVLGLFLYYVARPAYSRFRTQFRRSIAAATALLALAVPVVLLVGYTLAVAAQELARLQRTVDLGPLSDQIEPYLDVSQVVQDPEMLLQNPDIVNAGQLVAEGALGYIPLVGTALINVFLALAVAFYLLRDGPRLGRWVRETFDDQEEFMGVYLDAVDEDLGSVYFGNILNAFAIVVVAAFVYTVLNVFAPAEGIPYPALVAVLAGAASLIPVVGMKLVYVPLSLGLFARAALTGEPLWFPTVFVVATVVFVDFIPDLVLRPYVSGRNLHVGLVMIAYIIGPLLFGWYGLFLGPLLLVVVYHFARLVLPVLIDGDGVEAMPVTEDAVETGDSADPGETDDAVDGDPA</sequence>
<feature type="transmembrane region" description="Helical" evidence="7">
    <location>
        <begin position="157"/>
        <end position="179"/>
    </location>
</feature>
<evidence type="ECO:0000256" key="1">
    <source>
        <dbReference type="ARBA" id="ARBA00004141"/>
    </source>
</evidence>
<dbReference type="PANTHER" id="PTHR21716">
    <property type="entry name" value="TRANSMEMBRANE PROTEIN"/>
    <property type="match status" value="1"/>
</dbReference>
<keyword evidence="9" id="KW-1185">Reference proteome</keyword>
<evidence type="ECO:0000256" key="6">
    <source>
        <dbReference type="SAM" id="MobiDB-lite"/>
    </source>
</evidence>
<keyword evidence="3 7" id="KW-0812">Transmembrane</keyword>
<dbReference type="EMBL" id="JAMQON010000001">
    <property type="protein sequence ID" value="MDS0258947.1"/>
    <property type="molecule type" value="Genomic_DNA"/>
</dbReference>
<evidence type="ECO:0000256" key="4">
    <source>
        <dbReference type="ARBA" id="ARBA00022989"/>
    </source>
</evidence>